<comment type="caution">
    <text evidence="1">The sequence shown here is derived from an EMBL/GenBank/DDBJ whole genome shotgun (WGS) entry which is preliminary data.</text>
</comment>
<accession>A0ABT3II95</accession>
<sequence>MEENPTNDFKRFNRQALRKITGDGINASQLLCVRTSCDNPGEQCPGQVVSCICRESRILEGATPSPPPPPAVSPAVPTPTPGVIVTRGATQQVCVGL</sequence>
<organism evidence="1 2">
    <name type="scientific">Chitinophaga nivalis</name>
    <dbReference type="NCBI Taxonomy" id="2991709"/>
    <lineage>
        <taxon>Bacteria</taxon>
        <taxon>Pseudomonadati</taxon>
        <taxon>Bacteroidota</taxon>
        <taxon>Chitinophagia</taxon>
        <taxon>Chitinophagales</taxon>
        <taxon>Chitinophagaceae</taxon>
        <taxon>Chitinophaga</taxon>
    </lineage>
</organism>
<dbReference type="RefSeq" id="WP_264729183.1">
    <property type="nucleotide sequence ID" value="NZ_JAPDNR010000001.1"/>
</dbReference>
<dbReference type="EMBL" id="JAPDNS010000001">
    <property type="protein sequence ID" value="MCW3483663.1"/>
    <property type="molecule type" value="Genomic_DNA"/>
</dbReference>
<reference evidence="1 2" key="1">
    <citation type="submission" date="2022-10" db="EMBL/GenBank/DDBJ databases">
        <title>Chitinophaga nivalis PC15 sp. nov., isolated from Pyeongchang county, South Korea.</title>
        <authorList>
            <person name="Trinh H.N."/>
        </authorList>
    </citation>
    <scope>NUCLEOTIDE SEQUENCE [LARGE SCALE GENOMIC DNA]</scope>
    <source>
        <strain evidence="1 2">PC14</strain>
    </source>
</reference>
<keyword evidence="2" id="KW-1185">Reference proteome</keyword>
<gene>
    <name evidence="1" type="ORF">OL497_07145</name>
</gene>
<evidence type="ECO:0000313" key="2">
    <source>
        <dbReference type="Proteomes" id="UP001207742"/>
    </source>
</evidence>
<evidence type="ECO:0000313" key="1">
    <source>
        <dbReference type="EMBL" id="MCW3483663.1"/>
    </source>
</evidence>
<name>A0ABT3II95_9BACT</name>
<proteinExistence type="predicted"/>
<dbReference type="Proteomes" id="UP001207742">
    <property type="component" value="Unassembled WGS sequence"/>
</dbReference>
<protein>
    <submittedName>
        <fullName evidence="1">Uncharacterized protein</fullName>
    </submittedName>
</protein>